<dbReference type="SUPFAM" id="SSF53850">
    <property type="entry name" value="Periplasmic binding protein-like II"/>
    <property type="match status" value="1"/>
</dbReference>
<evidence type="ECO:0000259" key="2">
    <source>
        <dbReference type="Pfam" id="PF00496"/>
    </source>
</evidence>
<evidence type="ECO:0000313" key="4">
    <source>
        <dbReference type="EMBL" id="SPV20531.1"/>
    </source>
</evidence>
<dbReference type="Proteomes" id="UP000250416">
    <property type="component" value="Unassembled WGS sequence"/>
</dbReference>
<comment type="caution">
    <text evidence="4">The sequence shown here is derived from an EMBL/GenBank/DDBJ whole genome shotgun (WGS) entry which is preliminary data.</text>
</comment>
<dbReference type="InterPro" id="IPR039424">
    <property type="entry name" value="SBP_5"/>
</dbReference>
<dbReference type="GO" id="GO:0003677">
    <property type="term" value="F:DNA binding"/>
    <property type="evidence" value="ECO:0007669"/>
    <property type="project" value="UniProtKB-KW"/>
</dbReference>
<dbReference type="InterPro" id="IPR025370">
    <property type="entry name" value="SgrR_HTH_N"/>
</dbReference>
<organism evidence="4 5">
    <name type="scientific">Burkholderia cepacia</name>
    <name type="common">Pseudomonas cepacia</name>
    <dbReference type="NCBI Taxonomy" id="292"/>
    <lineage>
        <taxon>Bacteria</taxon>
        <taxon>Pseudomonadati</taxon>
        <taxon>Pseudomonadota</taxon>
        <taxon>Betaproteobacteria</taxon>
        <taxon>Burkholderiales</taxon>
        <taxon>Burkholderiaceae</taxon>
        <taxon>Burkholderia</taxon>
        <taxon>Burkholderia cepacia complex</taxon>
    </lineage>
</organism>
<dbReference type="Pfam" id="PF00496">
    <property type="entry name" value="SBP_bac_5"/>
    <property type="match status" value="1"/>
</dbReference>
<dbReference type="Gene3D" id="3.40.190.10">
    <property type="entry name" value="Periplasmic binding protein-like II"/>
    <property type="match status" value="1"/>
</dbReference>
<name>A0AAE8T4F9_BURCE</name>
<dbReference type="InterPro" id="IPR000914">
    <property type="entry name" value="SBP_5_dom"/>
</dbReference>
<gene>
    <name evidence="4" type="primary">sgrR</name>
    <name evidence="4" type="ORF">NCTC10661_03897</name>
</gene>
<dbReference type="GO" id="GO:1904680">
    <property type="term" value="F:peptide transmembrane transporter activity"/>
    <property type="evidence" value="ECO:0007669"/>
    <property type="project" value="TreeGrafter"/>
</dbReference>
<dbReference type="AlphaFoldDB" id="A0AAE8T4F9"/>
<dbReference type="InterPro" id="IPR036388">
    <property type="entry name" value="WH-like_DNA-bd_sf"/>
</dbReference>
<evidence type="ECO:0000313" key="5">
    <source>
        <dbReference type="Proteomes" id="UP000250416"/>
    </source>
</evidence>
<sequence>MSTQDAYWQQKAKTTKKTHPDIEGIEWSQLALLAWTFCIFADTIKMEIFQFLVSSFMRLIDQFHRLGEFLEGQDTQPGLPALARALNCTERNVRSLLRKMEAQGWLRWESARGRGHFSRLTILVPPQHAVLDRLSALLAEGELEQAFASLADEQRRQLLKRLPDFLGIDTEGSHSHRLRIPLYRAVDELDPYRVISRLEAHLVRQIFSRLTEFDRHTQRVVPALAHHWESEEDGRVWHFWLRPNIVFHDGTPLEPEDVRYTLLRMRDEPSYFQRLYRHLLDVEIGDGRRIVCRLSDVDHLWPQRLAAANASIVPRHRKPDFARMPIGTGPFRLTRHSEYRITLSAFGHHYRERALLDELDLWFLPSTGLADGFDLRFGHSVSRTQANKGIVRVQAGCTYVVCNATRDGFRQREQRLALADWLAPGRLFGADDPARRPAAGLLPAWQHRVAASGPVPSLPAQTELTLVTGETQDELVLARIIEARLREADIRLQVMALPYAELIRRDWLDAADLVLGSEILHDDEDFGCYEWFAADSVFRQWMPADAVLELDRVLHGLQAQADARVRMTGYEEIGRQLVEAGWLIPISHEHQHIELESHVAGVEAAPLGFVPFANLWVR</sequence>
<feature type="domain" description="Solute-binding protein family 5" evidence="2">
    <location>
        <begin position="220"/>
        <end position="365"/>
    </location>
</feature>
<evidence type="ECO:0000256" key="1">
    <source>
        <dbReference type="ARBA" id="ARBA00023125"/>
    </source>
</evidence>
<dbReference type="Gene3D" id="1.10.10.10">
    <property type="entry name" value="Winged helix-like DNA-binding domain superfamily/Winged helix DNA-binding domain"/>
    <property type="match status" value="1"/>
</dbReference>
<dbReference type="SUPFAM" id="SSF46785">
    <property type="entry name" value="Winged helix' DNA-binding domain"/>
    <property type="match status" value="1"/>
</dbReference>
<reference evidence="4 5" key="1">
    <citation type="submission" date="2018-06" db="EMBL/GenBank/DDBJ databases">
        <authorList>
            <consortium name="Pathogen Informatics"/>
            <person name="Doyle S."/>
        </authorList>
    </citation>
    <scope>NUCLEOTIDE SEQUENCE [LARGE SCALE GENOMIC DNA]</scope>
    <source>
        <strain evidence="4 5">NCTC10661</strain>
    </source>
</reference>
<keyword evidence="1" id="KW-0238">DNA-binding</keyword>
<feature type="domain" description="Transcriptional regulator SgrR N-terminal HTH" evidence="3">
    <location>
        <begin position="58"/>
        <end position="168"/>
    </location>
</feature>
<dbReference type="RefSeq" id="WP_111998467.1">
    <property type="nucleotide sequence ID" value="NZ_CADEUP010000003.1"/>
</dbReference>
<dbReference type="InterPro" id="IPR036390">
    <property type="entry name" value="WH_DNA-bd_sf"/>
</dbReference>
<dbReference type="CDD" id="cd08507">
    <property type="entry name" value="PBP2_SgrR_like"/>
    <property type="match status" value="1"/>
</dbReference>
<dbReference type="GO" id="GO:0015833">
    <property type="term" value="P:peptide transport"/>
    <property type="evidence" value="ECO:0007669"/>
    <property type="project" value="TreeGrafter"/>
</dbReference>
<dbReference type="PANTHER" id="PTHR30290">
    <property type="entry name" value="PERIPLASMIC BINDING COMPONENT OF ABC TRANSPORTER"/>
    <property type="match status" value="1"/>
</dbReference>
<evidence type="ECO:0000259" key="3">
    <source>
        <dbReference type="Pfam" id="PF12793"/>
    </source>
</evidence>
<dbReference type="PANTHER" id="PTHR30290:SF72">
    <property type="entry name" value="HTH-TYPE TRANSCRIPTIONAL REGULATOR SGRR"/>
    <property type="match status" value="1"/>
</dbReference>
<dbReference type="Pfam" id="PF12793">
    <property type="entry name" value="SgrR_N"/>
    <property type="match status" value="1"/>
</dbReference>
<proteinExistence type="predicted"/>
<protein>
    <submittedName>
        <fullName evidence="4">ABC transporter substrate-binding protein</fullName>
    </submittedName>
</protein>
<dbReference type="EMBL" id="UARD01000021">
    <property type="protein sequence ID" value="SPV20531.1"/>
    <property type="molecule type" value="Genomic_DNA"/>
</dbReference>
<accession>A0AAE8T4F9</accession>